<name>A0ABR1UY61_9PEZI</name>
<evidence type="ECO:0000313" key="3">
    <source>
        <dbReference type="Proteomes" id="UP001446871"/>
    </source>
</evidence>
<protein>
    <recommendedName>
        <fullName evidence="1">2EXR domain-containing protein</fullName>
    </recommendedName>
</protein>
<organism evidence="2 3">
    <name type="scientific">Apiospora saccharicola</name>
    <dbReference type="NCBI Taxonomy" id="335842"/>
    <lineage>
        <taxon>Eukaryota</taxon>
        <taxon>Fungi</taxon>
        <taxon>Dikarya</taxon>
        <taxon>Ascomycota</taxon>
        <taxon>Pezizomycotina</taxon>
        <taxon>Sordariomycetes</taxon>
        <taxon>Xylariomycetidae</taxon>
        <taxon>Amphisphaeriales</taxon>
        <taxon>Apiosporaceae</taxon>
        <taxon>Apiospora</taxon>
    </lineage>
</organism>
<proteinExistence type="predicted"/>
<feature type="domain" description="2EXR" evidence="1">
    <location>
        <begin position="7"/>
        <end position="73"/>
    </location>
</feature>
<accession>A0ABR1UY61</accession>
<dbReference type="InterPro" id="IPR045518">
    <property type="entry name" value="2EXR"/>
</dbReference>
<gene>
    <name evidence="2" type="ORF">PG996_008289</name>
</gene>
<evidence type="ECO:0000259" key="1">
    <source>
        <dbReference type="Pfam" id="PF20150"/>
    </source>
</evidence>
<dbReference type="Proteomes" id="UP001446871">
    <property type="component" value="Unassembled WGS sequence"/>
</dbReference>
<dbReference type="Pfam" id="PF20150">
    <property type="entry name" value="2EXR"/>
    <property type="match status" value="1"/>
</dbReference>
<evidence type="ECO:0000313" key="2">
    <source>
        <dbReference type="EMBL" id="KAK8063637.1"/>
    </source>
</evidence>
<comment type="caution">
    <text evidence="2">The sequence shown here is derived from an EMBL/GenBank/DDBJ whole genome shotgun (WGS) entry which is preliminary data.</text>
</comment>
<sequence>MATATEFSIFPQLPVEIRLQIWKEAVLEEYRDRILLLDETAHRIVITRELQKPFRAVFHANFESRSVANELFPLRLPVHAFTQQMRTDLWYYQWVIEHNVQPQQLSPLEGEIPVSLERDHFLLGLGWWDLSQTYSYVDHQRAGLFVGAFTTGELEPAMLAKVRCLIDAIKGEPSEAVRLDPERCLPLHPSIDDTFVRVEVFRRIHMADHFGLRDLGEYTSYYMPDTRMEGDSPHDTRDGPSYNGRKILGRESWWMEIHTCHDVQARLARQKLASSGGTRRTLFRSVIVRAGYEVWRDN</sequence>
<reference evidence="2 3" key="1">
    <citation type="submission" date="2023-01" db="EMBL/GenBank/DDBJ databases">
        <title>Analysis of 21 Apiospora genomes using comparative genomics revels a genus with tremendous synthesis potential of carbohydrate active enzymes and secondary metabolites.</title>
        <authorList>
            <person name="Sorensen T."/>
        </authorList>
    </citation>
    <scope>NUCLEOTIDE SEQUENCE [LARGE SCALE GENOMIC DNA]</scope>
    <source>
        <strain evidence="2 3">CBS 83171</strain>
    </source>
</reference>
<keyword evidence="3" id="KW-1185">Reference proteome</keyword>
<dbReference type="EMBL" id="JAQQWM010000005">
    <property type="protein sequence ID" value="KAK8063637.1"/>
    <property type="molecule type" value="Genomic_DNA"/>
</dbReference>